<dbReference type="Proteomes" id="UP001212841">
    <property type="component" value="Unassembled WGS sequence"/>
</dbReference>
<feature type="domain" description="HNH nuclease" evidence="1">
    <location>
        <begin position="145"/>
        <end position="209"/>
    </location>
</feature>
<proteinExistence type="predicted"/>
<keyword evidence="3" id="KW-1185">Reference proteome</keyword>
<organism evidence="2 3">
    <name type="scientific">Rhizophlyctis rosea</name>
    <dbReference type="NCBI Taxonomy" id="64517"/>
    <lineage>
        <taxon>Eukaryota</taxon>
        <taxon>Fungi</taxon>
        <taxon>Fungi incertae sedis</taxon>
        <taxon>Chytridiomycota</taxon>
        <taxon>Chytridiomycota incertae sedis</taxon>
        <taxon>Chytridiomycetes</taxon>
        <taxon>Rhizophlyctidales</taxon>
        <taxon>Rhizophlyctidaceae</taxon>
        <taxon>Rhizophlyctis</taxon>
    </lineage>
</organism>
<dbReference type="AlphaFoldDB" id="A0AAD5SFK3"/>
<name>A0AAD5SFK3_9FUNG</name>
<sequence>MSSHFIPDSTALADARKALDEYFPNDPAPVGGETPETAKKLLEAVLTHGIEPITMARYILKHKDTLMHVSNSIWLFFLLVKAAGGKTPAPTPLSSPASSRAGTHRINTGSQHYASRLAAERDAYRCGATGCYDFKIHGTPAFGVEHDGAHILPFSLCNLNDEKGGLFDEIMDVFAPFIFIDRKNVDTLDNMLTLCNPAHKTFGRFGWIIEEHNRQGADAPSRNYLAIHASLGRILWASGRGESYMIDNLDDPDQIKVTDEYSRSILLEAMEKMNREKWAIQV</sequence>
<reference evidence="2" key="1">
    <citation type="submission" date="2020-05" db="EMBL/GenBank/DDBJ databases">
        <title>Phylogenomic resolution of chytrid fungi.</title>
        <authorList>
            <person name="Stajich J.E."/>
            <person name="Amses K."/>
            <person name="Simmons R."/>
            <person name="Seto K."/>
            <person name="Myers J."/>
            <person name="Bonds A."/>
            <person name="Quandt C.A."/>
            <person name="Barry K."/>
            <person name="Liu P."/>
            <person name="Grigoriev I."/>
            <person name="Longcore J.E."/>
            <person name="James T.Y."/>
        </authorList>
    </citation>
    <scope>NUCLEOTIDE SEQUENCE</scope>
    <source>
        <strain evidence="2">JEL0318</strain>
    </source>
</reference>
<dbReference type="EMBL" id="JADGJD010000310">
    <property type="protein sequence ID" value="KAJ3052264.1"/>
    <property type="molecule type" value="Genomic_DNA"/>
</dbReference>
<gene>
    <name evidence="2" type="ORF">HK097_006628</name>
</gene>
<evidence type="ECO:0000313" key="3">
    <source>
        <dbReference type="Proteomes" id="UP001212841"/>
    </source>
</evidence>
<dbReference type="InterPro" id="IPR003615">
    <property type="entry name" value="HNH_nuc"/>
</dbReference>
<evidence type="ECO:0000313" key="2">
    <source>
        <dbReference type="EMBL" id="KAJ3052264.1"/>
    </source>
</evidence>
<protein>
    <recommendedName>
        <fullName evidence="1">HNH nuclease domain-containing protein</fullName>
    </recommendedName>
</protein>
<accession>A0AAD5SFK3</accession>
<evidence type="ECO:0000259" key="1">
    <source>
        <dbReference type="Pfam" id="PF13391"/>
    </source>
</evidence>
<comment type="caution">
    <text evidence="2">The sequence shown here is derived from an EMBL/GenBank/DDBJ whole genome shotgun (WGS) entry which is preliminary data.</text>
</comment>
<dbReference type="Pfam" id="PF13391">
    <property type="entry name" value="HNH_2"/>
    <property type="match status" value="1"/>
</dbReference>